<dbReference type="InterPro" id="IPR027385">
    <property type="entry name" value="Beta-barrel_OMP"/>
</dbReference>
<accession>A0AA49GDH3</accession>
<dbReference type="Pfam" id="PF13505">
    <property type="entry name" value="OMP_b-brl"/>
    <property type="match status" value="1"/>
</dbReference>
<sequence length="196" mass="21188">MKSKLLIIALIVIAHTGYTQISSGNLLIGGSAQFRSSDNADIQSITISPNIHYFINDNISFGGTLGYNTQRNNIGANDFVRTNTFSIGPEARYYMELGESLFFYGAGRIGLGFGGSNAITGNSNTDLNDLSTFSFNLNPGILFTPGSKIGFNFELNLFTYRRVSNTPAGSNTSAISNEIVLGPNTFTPTFGLYYIL</sequence>
<dbReference type="Proteomes" id="UP001232019">
    <property type="component" value="Chromosome"/>
</dbReference>
<keyword evidence="1" id="KW-0732">Signal</keyword>
<dbReference type="KEGG" id="marp:QYS47_20875"/>
<dbReference type="RefSeq" id="WP_302123928.1">
    <property type="nucleotide sequence ID" value="NZ_CP129968.2"/>
</dbReference>
<protein>
    <submittedName>
        <fullName evidence="3">Outer membrane beta-barrel protein</fullName>
    </submittedName>
</protein>
<dbReference type="EMBL" id="CP129968">
    <property type="protein sequence ID" value="WKK79740.1"/>
    <property type="molecule type" value="Genomic_DNA"/>
</dbReference>
<dbReference type="AlphaFoldDB" id="A0AA49GDH3"/>
<reference evidence="3" key="1">
    <citation type="submission" date="2023-08" db="EMBL/GenBank/DDBJ databases">
        <title>Comparative genomics and taxonomic characterization of three novel marine species of genus Marivirga.</title>
        <authorList>
            <person name="Muhammad N."/>
            <person name="Kim S.-G."/>
        </authorList>
    </citation>
    <scope>NUCLEOTIDE SEQUENCE</scope>
    <source>
        <strain evidence="3">BKB1-2</strain>
    </source>
</reference>
<feature type="domain" description="Outer membrane protein beta-barrel" evidence="2">
    <location>
        <begin position="18"/>
        <end position="166"/>
    </location>
</feature>
<proteinExistence type="predicted"/>
<name>A0AA49GDH3_9BACT</name>
<evidence type="ECO:0000256" key="1">
    <source>
        <dbReference type="ARBA" id="ARBA00022729"/>
    </source>
</evidence>
<dbReference type="Gene3D" id="2.40.160.60">
    <property type="entry name" value="Outer membrane protein transport protein (OMPP1/FadL/TodX)"/>
    <property type="match status" value="1"/>
</dbReference>
<organism evidence="3">
    <name type="scientific">Marivirga arenosa</name>
    <dbReference type="NCBI Taxonomy" id="3059076"/>
    <lineage>
        <taxon>Bacteria</taxon>
        <taxon>Pseudomonadati</taxon>
        <taxon>Bacteroidota</taxon>
        <taxon>Cytophagia</taxon>
        <taxon>Cytophagales</taxon>
        <taxon>Marivirgaceae</taxon>
        <taxon>Marivirga</taxon>
    </lineage>
</organism>
<gene>
    <name evidence="3" type="ORF">QYS47_20875</name>
</gene>
<evidence type="ECO:0000313" key="3">
    <source>
        <dbReference type="EMBL" id="WKK79740.1"/>
    </source>
</evidence>
<evidence type="ECO:0000259" key="2">
    <source>
        <dbReference type="Pfam" id="PF13505"/>
    </source>
</evidence>